<gene>
    <name evidence="1" type="ORF">B4U79_06432</name>
</gene>
<name>A0A3S3PMD5_9ACAR</name>
<keyword evidence="2" id="KW-1185">Reference proteome</keyword>
<accession>A0A3S3PMD5</accession>
<dbReference type="AlphaFoldDB" id="A0A3S3PMD5"/>
<evidence type="ECO:0000313" key="2">
    <source>
        <dbReference type="Proteomes" id="UP000285301"/>
    </source>
</evidence>
<sequence>MQQDHFKKFKAISLGSHSQQSLEL</sequence>
<comment type="caution">
    <text evidence="1">The sequence shown here is derived from an EMBL/GenBank/DDBJ whole genome shotgun (WGS) entry which is preliminary data.</text>
</comment>
<protein>
    <submittedName>
        <fullName evidence="1">Uncharacterized protein</fullName>
    </submittedName>
</protein>
<proteinExistence type="predicted"/>
<dbReference type="Proteomes" id="UP000285301">
    <property type="component" value="Unassembled WGS sequence"/>
</dbReference>
<dbReference type="EMBL" id="NCKU01005556">
    <property type="protein sequence ID" value="RWS04427.1"/>
    <property type="molecule type" value="Genomic_DNA"/>
</dbReference>
<reference evidence="1 2" key="1">
    <citation type="journal article" date="2018" name="Gigascience">
        <title>Genomes of trombidid mites reveal novel predicted allergens and laterally-transferred genes associated with secondary metabolism.</title>
        <authorList>
            <person name="Dong X."/>
            <person name="Chaisiri K."/>
            <person name="Xia D."/>
            <person name="Armstrong S.D."/>
            <person name="Fang Y."/>
            <person name="Donnelly M.J."/>
            <person name="Kadowaki T."/>
            <person name="McGarry J.W."/>
            <person name="Darby A.C."/>
            <person name="Makepeace B.L."/>
        </authorList>
    </citation>
    <scope>NUCLEOTIDE SEQUENCE [LARGE SCALE GENOMIC DNA]</scope>
    <source>
        <strain evidence="1">UoL-WK</strain>
    </source>
</reference>
<organism evidence="1 2">
    <name type="scientific">Dinothrombium tinctorium</name>
    <dbReference type="NCBI Taxonomy" id="1965070"/>
    <lineage>
        <taxon>Eukaryota</taxon>
        <taxon>Metazoa</taxon>
        <taxon>Ecdysozoa</taxon>
        <taxon>Arthropoda</taxon>
        <taxon>Chelicerata</taxon>
        <taxon>Arachnida</taxon>
        <taxon>Acari</taxon>
        <taxon>Acariformes</taxon>
        <taxon>Trombidiformes</taxon>
        <taxon>Prostigmata</taxon>
        <taxon>Anystina</taxon>
        <taxon>Parasitengona</taxon>
        <taxon>Trombidioidea</taxon>
        <taxon>Trombidiidae</taxon>
        <taxon>Dinothrombium</taxon>
    </lineage>
</organism>
<evidence type="ECO:0000313" key="1">
    <source>
        <dbReference type="EMBL" id="RWS04427.1"/>
    </source>
</evidence>